<protein>
    <submittedName>
        <fullName evidence="1">Phospholipase D family protein</fullName>
    </submittedName>
</protein>
<comment type="caution">
    <text evidence="1">The sequence shown here is derived from an EMBL/GenBank/DDBJ whole genome shotgun (WGS) entry which is preliminary data.</text>
</comment>
<evidence type="ECO:0000313" key="1">
    <source>
        <dbReference type="EMBL" id="MBY5958359.1"/>
    </source>
</evidence>
<gene>
    <name evidence="1" type="ORF">KUV50_09470</name>
</gene>
<organism evidence="1 2">
    <name type="scientific">Membranihabitans marinus</name>
    <dbReference type="NCBI Taxonomy" id="1227546"/>
    <lineage>
        <taxon>Bacteria</taxon>
        <taxon>Pseudomonadati</taxon>
        <taxon>Bacteroidota</taxon>
        <taxon>Saprospiria</taxon>
        <taxon>Saprospirales</taxon>
        <taxon>Saprospiraceae</taxon>
        <taxon>Membranihabitans</taxon>
    </lineage>
</organism>
<dbReference type="CDD" id="cd09117">
    <property type="entry name" value="PLDc_Bfil_DEXD_like"/>
    <property type="match status" value="1"/>
</dbReference>
<dbReference type="Gene3D" id="3.30.870.10">
    <property type="entry name" value="Endonuclease Chain A"/>
    <property type="match status" value="1"/>
</dbReference>
<dbReference type="Proteomes" id="UP000753961">
    <property type="component" value="Unassembled WGS sequence"/>
</dbReference>
<sequence>MKLITNTDQTHKDLFRKLLKKAYSIDIVTAYSDEASIDFIIKRISKNKNKPKVRFITGGNFAITDPVALTKLQQELPGKHFVALPENQVIFQSNVYLFKTKNNYHLVIGSAPCTEEALETDMEASVNQKKSKKKKLWNQAKHYIEDLIGSSVVHPLTTRFIARYETYYEEISNNQENAASSWGESQLFINNDEHLIARSKAWLKLAQNAEHAIETIDSYRLARKVQNRIASQKLMTEEEASTHLNRLIGSKGEPGLWNANGFQGSKSAITQQFEVFRDLVRFVKENRKEAPGYVFENGQEYARKIKGVGMNMISEILITYEPKRFPKLNNALIQKLISSGSLTLKKSIAKYDGQDYQKYTEIIWNYAELLDMKNMIRVDLFFQDVIDELDQPIENPDPDLKAEKG</sequence>
<proteinExistence type="predicted"/>
<reference evidence="1" key="1">
    <citation type="submission" date="2021-06" db="EMBL/GenBank/DDBJ databases">
        <title>44 bacteria genomes isolated from Dapeng, Shenzhen.</title>
        <authorList>
            <person name="Zheng W."/>
            <person name="Yu S."/>
            <person name="Huang Y."/>
        </authorList>
    </citation>
    <scope>NUCLEOTIDE SEQUENCE</scope>
    <source>
        <strain evidence="1">DP5N28-2</strain>
    </source>
</reference>
<dbReference type="EMBL" id="JAHVHU010000008">
    <property type="protein sequence ID" value="MBY5958359.1"/>
    <property type="molecule type" value="Genomic_DNA"/>
</dbReference>
<evidence type="ECO:0000313" key="2">
    <source>
        <dbReference type="Proteomes" id="UP000753961"/>
    </source>
</evidence>
<accession>A0A953HLW0</accession>
<dbReference type="AlphaFoldDB" id="A0A953HLW0"/>
<dbReference type="RefSeq" id="WP_222579897.1">
    <property type="nucleotide sequence ID" value="NZ_JAHVHU010000008.1"/>
</dbReference>
<name>A0A953HLW0_9BACT</name>
<keyword evidence="2" id="KW-1185">Reference proteome</keyword>